<name>A0A5A5RDX4_MICAE</name>
<dbReference type="Gene3D" id="3.40.50.1820">
    <property type="entry name" value="alpha/beta hydrolase"/>
    <property type="match status" value="1"/>
</dbReference>
<protein>
    <submittedName>
        <fullName evidence="2">2-hydroxy-6-oxo-6-(2'-aminophenyl)hexa-2,4-dienoic acid hydrolase</fullName>
        <ecNumber evidence="2">3.7.1.13</ecNumber>
    </submittedName>
</protein>
<dbReference type="AlphaFoldDB" id="A0A5A5RDX4"/>
<evidence type="ECO:0000313" key="3">
    <source>
        <dbReference type="Proteomes" id="UP000324917"/>
    </source>
</evidence>
<comment type="caution">
    <text evidence="2">The sequence shown here is derived from an EMBL/GenBank/DDBJ whole genome shotgun (WGS) entry which is preliminary data.</text>
</comment>
<accession>A0A5A5RDX4</accession>
<dbReference type="PRINTS" id="PR00412">
    <property type="entry name" value="EPOXHYDRLASE"/>
</dbReference>
<feature type="domain" description="AB hydrolase-1" evidence="1">
    <location>
        <begin position="73"/>
        <end position="304"/>
    </location>
</feature>
<dbReference type="InterPro" id="IPR029058">
    <property type="entry name" value="AB_hydrolase_fold"/>
</dbReference>
<evidence type="ECO:0000313" key="2">
    <source>
        <dbReference type="EMBL" id="GCA74703.1"/>
    </source>
</evidence>
<dbReference type="SUPFAM" id="SSF53474">
    <property type="entry name" value="alpha/beta-Hydrolases"/>
    <property type="match status" value="1"/>
</dbReference>
<dbReference type="PANTHER" id="PTHR43689:SF8">
    <property type="entry name" value="ALPHA_BETA-HYDROLASES SUPERFAMILY PROTEIN"/>
    <property type="match status" value="1"/>
</dbReference>
<reference evidence="2 3" key="1">
    <citation type="submission" date="2018-09" db="EMBL/GenBank/DDBJ databases">
        <title>Evolutionary history of phycoerythrin pigmentation in the water bloom-forming cyanobacterium Microcystis aeruginosa.</title>
        <authorList>
            <person name="Tanabe Y."/>
            <person name="Tanabe Y."/>
            <person name="Yamaguchi H."/>
        </authorList>
    </citation>
    <scope>NUCLEOTIDE SEQUENCE [LARGE SCALE GENOMIC DNA]</scope>
    <source>
        <strain evidence="2 3">NIES-2520</strain>
    </source>
</reference>
<dbReference type="GO" id="GO:0018768">
    <property type="term" value="F:2-hydroxy-6-oxo-6-(2'-aminophenyl)hexa-2,4-dienoate hydrolase activity"/>
    <property type="evidence" value="ECO:0007669"/>
    <property type="project" value="UniProtKB-EC"/>
</dbReference>
<sequence>MFSVAISQPMLGNSRKLSPSSLNYPNFLPTVSEGLSEDTSLALLQKIQQIAIDSPIYPRSILTTYSQQGQGQPPFLLLHGFDSSLLEFRRLLPFLCQNRETWAMDLLGFGFTERSPDLEVSPKTIKSHLYHFWRTAIAEPIILVGASMGGAVALDFALSYPEIVAKLVLIDSAGLANPPVLGKLMFSPLDKWATNFLANPRVRQNISRTAYFDQTLASVDACTCASLHLNCPHWSEALISFTKSGGYGSFLPKLSQIDRETLIIWGENDQILGTKDAKKFQQALPNNQLVWIPRCGHVPHLEKPELTAAAIVKFAS</sequence>
<dbReference type="EC" id="3.7.1.13" evidence="2"/>
<gene>
    <name evidence="2" type="primary">carC_1</name>
    <name evidence="2" type="ORF">MiTe_01529</name>
</gene>
<dbReference type="PANTHER" id="PTHR43689">
    <property type="entry name" value="HYDROLASE"/>
    <property type="match status" value="1"/>
</dbReference>
<dbReference type="Pfam" id="PF00561">
    <property type="entry name" value="Abhydrolase_1"/>
    <property type="match status" value="1"/>
</dbReference>
<organism evidence="2 3">
    <name type="scientific">Microcystis aeruginosa NIES-2520</name>
    <dbReference type="NCBI Taxonomy" id="2303982"/>
    <lineage>
        <taxon>Bacteria</taxon>
        <taxon>Bacillati</taxon>
        <taxon>Cyanobacteriota</taxon>
        <taxon>Cyanophyceae</taxon>
        <taxon>Oscillatoriophycideae</taxon>
        <taxon>Chroococcales</taxon>
        <taxon>Microcystaceae</taxon>
        <taxon>Microcystis</taxon>
    </lineage>
</organism>
<keyword evidence="2" id="KW-0378">Hydrolase</keyword>
<dbReference type="EMBL" id="BHVP01000020">
    <property type="protein sequence ID" value="GCA74703.1"/>
    <property type="molecule type" value="Genomic_DNA"/>
</dbReference>
<dbReference type="InterPro" id="IPR000639">
    <property type="entry name" value="Epox_hydrolase-like"/>
</dbReference>
<dbReference type="Proteomes" id="UP000324917">
    <property type="component" value="Unassembled WGS sequence"/>
</dbReference>
<dbReference type="PRINTS" id="PR00111">
    <property type="entry name" value="ABHYDROLASE"/>
</dbReference>
<proteinExistence type="predicted"/>
<dbReference type="InterPro" id="IPR000073">
    <property type="entry name" value="AB_hydrolase_1"/>
</dbReference>
<evidence type="ECO:0000259" key="1">
    <source>
        <dbReference type="Pfam" id="PF00561"/>
    </source>
</evidence>